<accession>C5FNE5</accession>
<reference evidence="2" key="1">
    <citation type="journal article" date="2012" name="MBio">
        <title>Comparative genome analysis of Trichophyton rubrum and related dermatophytes reveals candidate genes involved in infection.</title>
        <authorList>
            <person name="Martinez D.A."/>
            <person name="Oliver B.G."/>
            <person name="Graeser Y."/>
            <person name="Goldberg J.M."/>
            <person name="Li W."/>
            <person name="Martinez-Rossi N.M."/>
            <person name="Monod M."/>
            <person name="Shelest E."/>
            <person name="Barton R.C."/>
            <person name="Birch E."/>
            <person name="Brakhage A.A."/>
            <person name="Chen Z."/>
            <person name="Gurr S.J."/>
            <person name="Heiman D."/>
            <person name="Heitman J."/>
            <person name="Kosti I."/>
            <person name="Rossi A."/>
            <person name="Saif S."/>
            <person name="Samalova M."/>
            <person name="Saunders C.W."/>
            <person name="Shea T."/>
            <person name="Summerbell R.C."/>
            <person name="Xu J."/>
            <person name="Young S."/>
            <person name="Zeng Q."/>
            <person name="Birren B.W."/>
            <person name="Cuomo C.A."/>
            <person name="White T.C."/>
        </authorList>
    </citation>
    <scope>NUCLEOTIDE SEQUENCE [LARGE SCALE GENOMIC DNA]</scope>
    <source>
        <strain evidence="2">ATCC MYA-4605 / CBS 113480</strain>
    </source>
</reference>
<dbReference type="HOGENOM" id="CLU_1668967_0_0_1"/>
<dbReference type="GeneID" id="9226049"/>
<evidence type="ECO:0000313" key="1">
    <source>
        <dbReference type="EMBL" id="EEQ31559.1"/>
    </source>
</evidence>
<gene>
    <name evidence="1" type="ORF">MCYG_04378</name>
</gene>
<dbReference type="EMBL" id="DS995704">
    <property type="protein sequence ID" value="EEQ31559.1"/>
    <property type="molecule type" value="Genomic_DNA"/>
</dbReference>
<dbReference type="Proteomes" id="UP000002035">
    <property type="component" value="Unassembled WGS sequence"/>
</dbReference>
<sequence length="158" mass="17564">MTGLISARYSCCEGCGEKGKGLQIYVGFMFGRIVLPGVRRCLCCFFLFSTIILNANLDKKIEYDLCPRSINCGSISSLSNIPALPCHAGMGKPPATTCLLHSRISLHTCFIFCFFKGGMHAGKWPHVDKYKHHSLRGGWYIGYDIDSPTWHNQRVAPS</sequence>
<name>C5FNE5_ARTOC</name>
<proteinExistence type="predicted"/>
<dbReference type="VEuPathDB" id="FungiDB:MCYG_04378"/>
<keyword evidence="2" id="KW-1185">Reference proteome</keyword>
<evidence type="ECO:0000313" key="2">
    <source>
        <dbReference type="Proteomes" id="UP000002035"/>
    </source>
</evidence>
<dbReference type="AlphaFoldDB" id="C5FNE5"/>
<organism evidence="1 2">
    <name type="scientific">Arthroderma otae (strain ATCC MYA-4605 / CBS 113480)</name>
    <name type="common">Microsporum canis</name>
    <dbReference type="NCBI Taxonomy" id="554155"/>
    <lineage>
        <taxon>Eukaryota</taxon>
        <taxon>Fungi</taxon>
        <taxon>Dikarya</taxon>
        <taxon>Ascomycota</taxon>
        <taxon>Pezizomycotina</taxon>
        <taxon>Eurotiomycetes</taxon>
        <taxon>Eurotiomycetidae</taxon>
        <taxon>Onygenales</taxon>
        <taxon>Arthrodermataceae</taxon>
        <taxon>Microsporum</taxon>
    </lineage>
</organism>
<dbReference type="RefSeq" id="XP_002846641.1">
    <property type="nucleotide sequence ID" value="XM_002846595.1"/>
</dbReference>
<protein>
    <submittedName>
        <fullName evidence="1">Uncharacterized protein</fullName>
    </submittedName>
</protein>